<dbReference type="SUPFAM" id="SSF49562">
    <property type="entry name" value="C2 domain (Calcium/lipid-binding domain, CaLB)"/>
    <property type="match status" value="1"/>
</dbReference>
<gene>
    <name evidence="4" type="ORF">Esi_0085_0013</name>
</gene>
<dbReference type="InterPro" id="IPR010734">
    <property type="entry name" value="Copine_C"/>
</dbReference>
<dbReference type="InterPro" id="IPR035892">
    <property type="entry name" value="C2_domain_sf"/>
</dbReference>
<dbReference type="InterPro" id="IPR036465">
    <property type="entry name" value="vWFA_dom_sf"/>
</dbReference>
<comment type="similarity">
    <text evidence="1">Belongs to the copine family.</text>
</comment>
<evidence type="ECO:0000256" key="2">
    <source>
        <dbReference type="SAM" id="MobiDB-lite"/>
    </source>
</evidence>
<sequence length="593" mass="63061">MGCASSKPEEDYDSAGGGLGGTIGNEAADEAASVIAGAGLTARVHLSLSCDGLANLDVGSKSDPFVVVSMKSGSDTGWSEIGRTEVVANNLSPRFVTLVPATFRFEEVQMLRFDVYDVEGSFTTSDASRLDVRMQTSQGTAECALATIMGAHGQMSVEPLRSPHLPHQKASITIRAEQAKNSSDLVVFDLGMRACPRGNKSVFFRISRTAEAGAPIPCYKSEVAKVSGGSVLWSQSKVGLPVLANGDPHRPLVVEFFGYRKSGSHVSLGSCELSVDTMVSRAGEPGGVLNISSGTGQLVIESCKLVPQPSFFDFLAGGLEMQFTVGIDYTASNGDPNVADSLHYHDSTGRTLNQYAQSISSVGKILEHYDSDKRFPVLGFGGCPIPGAPAIHCFAVNGREDDPEVHGVESILDVYRESLKWVQLSGPTLFAPLINQVASVAASERTLDPENQKYHVLMIVTDGVINDMGNTMDALVAAADLPFSVIIVGVGRADFSLMEQLDGDDIRIANAQGRKASRDIVQFVPMREFSNLGFHALAREVLAEIPQQVVEYMANNRINACQPRARPPVPPPRQAGYAGGGGGSFSHAARHGQ</sequence>
<evidence type="ECO:0000256" key="1">
    <source>
        <dbReference type="ARBA" id="ARBA00009048"/>
    </source>
</evidence>
<feature type="domain" description="C2" evidence="3">
    <location>
        <begin position="24"/>
        <end position="159"/>
    </location>
</feature>
<dbReference type="SUPFAM" id="SSF53300">
    <property type="entry name" value="vWA-like"/>
    <property type="match status" value="1"/>
</dbReference>
<dbReference type="InterPro" id="IPR002035">
    <property type="entry name" value="VWF_A"/>
</dbReference>
<dbReference type="InterPro" id="IPR000008">
    <property type="entry name" value="C2_dom"/>
</dbReference>
<dbReference type="STRING" id="2880.D7G7Q5"/>
<dbReference type="InterPro" id="IPR045052">
    <property type="entry name" value="Copine"/>
</dbReference>
<protein>
    <recommendedName>
        <fullName evidence="3">C2 domain-containing protein</fullName>
    </recommendedName>
</protein>
<accession>D7G7Q5</accession>
<evidence type="ECO:0000313" key="5">
    <source>
        <dbReference type="Proteomes" id="UP000002630"/>
    </source>
</evidence>
<proteinExistence type="inferred from homology"/>
<dbReference type="GO" id="GO:0005544">
    <property type="term" value="F:calcium-dependent phospholipid binding"/>
    <property type="evidence" value="ECO:0007669"/>
    <property type="project" value="InterPro"/>
</dbReference>
<dbReference type="GO" id="GO:0005886">
    <property type="term" value="C:plasma membrane"/>
    <property type="evidence" value="ECO:0007669"/>
    <property type="project" value="TreeGrafter"/>
</dbReference>
<organism evidence="4 5">
    <name type="scientific">Ectocarpus siliculosus</name>
    <name type="common">Brown alga</name>
    <name type="synonym">Conferva siliculosa</name>
    <dbReference type="NCBI Taxonomy" id="2880"/>
    <lineage>
        <taxon>Eukaryota</taxon>
        <taxon>Sar</taxon>
        <taxon>Stramenopiles</taxon>
        <taxon>Ochrophyta</taxon>
        <taxon>PX clade</taxon>
        <taxon>Phaeophyceae</taxon>
        <taxon>Ectocarpales</taxon>
        <taxon>Ectocarpaceae</taxon>
        <taxon>Ectocarpus</taxon>
    </lineage>
</organism>
<dbReference type="EMBL" id="FN649086">
    <property type="protein sequence ID" value="CBJ27786.1"/>
    <property type="molecule type" value="Genomic_DNA"/>
</dbReference>
<keyword evidence="5" id="KW-1185">Reference proteome</keyword>
<dbReference type="Proteomes" id="UP000002630">
    <property type="component" value="Linkage Group LG16"/>
</dbReference>
<dbReference type="EMBL" id="FN649741">
    <property type="protein sequence ID" value="CBJ27786.1"/>
    <property type="molecule type" value="Genomic_DNA"/>
</dbReference>
<evidence type="ECO:0000313" key="4">
    <source>
        <dbReference type="EMBL" id="CBJ27786.1"/>
    </source>
</evidence>
<dbReference type="OrthoDB" id="5855668at2759"/>
<dbReference type="OMA" id="HKYIGET"/>
<dbReference type="Pfam" id="PF00168">
    <property type="entry name" value="C2"/>
    <property type="match status" value="1"/>
</dbReference>
<reference evidence="4 5" key="1">
    <citation type="journal article" date="2010" name="Nature">
        <title>The Ectocarpus genome and the independent evolution of multicellularity in brown algae.</title>
        <authorList>
            <person name="Cock J.M."/>
            <person name="Sterck L."/>
            <person name="Rouze P."/>
            <person name="Scornet D."/>
            <person name="Allen A.E."/>
            <person name="Amoutzias G."/>
            <person name="Anthouard V."/>
            <person name="Artiguenave F."/>
            <person name="Aury J.M."/>
            <person name="Badger J.H."/>
            <person name="Beszteri B."/>
            <person name="Billiau K."/>
            <person name="Bonnet E."/>
            <person name="Bothwell J.H."/>
            <person name="Bowler C."/>
            <person name="Boyen C."/>
            <person name="Brownlee C."/>
            <person name="Carrano C.J."/>
            <person name="Charrier B."/>
            <person name="Cho G.Y."/>
            <person name="Coelho S.M."/>
            <person name="Collen J."/>
            <person name="Corre E."/>
            <person name="Da Silva C."/>
            <person name="Delage L."/>
            <person name="Delaroque N."/>
            <person name="Dittami S.M."/>
            <person name="Doulbeau S."/>
            <person name="Elias M."/>
            <person name="Farnham G."/>
            <person name="Gachon C.M."/>
            <person name="Gschloessl B."/>
            <person name="Heesch S."/>
            <person name="Jabbari K."/>
            <person name="Jubin C."/>
            <person name="Kawai H."/>
            <person name="Kimura K."/>
            <person name="Kloareg B."/>
            <person name="Kupper F.C."/>
            <person name="Lang D."/>
            <person name="Le Bail A."/>
            <person name="Leblanc C."/>
            <person name="Lerouge P."/>
            <person name="Lohr M."/>
            <person name="Lopez P.J."/>
            <person name="Martens C."/>
            <person name="Maumus F."/>
            <person name="Michel G."/>
            <person name="Miranda-Saavedra D."/>
            <person name="Morales J."/>
            <person name="Moreau H."/>
            <person name="Motomura T."/>
            <person name="Nagasato C."/>
            <person name="Napoli C.A."/>
            <person name="Nelson D.R."/>
            <person name="Nyvall-Collen P."/>
            <person name="Peters A.F."/>
            <person name="Pommier C."/>
            <person name="Potin P."/>
            <person name="Poulain J."/>
            <person name="Quesneville H."/>
            <person name="Read B."/>
            <person name="Rensing S.A."/>
            <person name="Ritter A."/>
            <person name="Rousvoal S."/>
            <person name="Samanta M."/>
            <person name="Samson G."/>
            <person name="Schroeder D.C."/>
            <person name="Segurens B."/>
            <person name="Strittmatter M."/>
            <person name="Tonon T."/>
            <person name="Tregear J.W."/>
            <person name="Valentin K."/>
            <person name="von Dassow P."/>
            <person name="Yamagishi T."/>
            <person name="Van de Peer Y."/>
            <person name="Wincker P."/>
        </authorList>
    </citation>
    <scope>NUCLEOTIDE SEQUENCE [LARGE SCALE GENOMIC DNA]</scope>
    <source>
        <strain evidence="5">Ec32 / CCAP1310/4</strain>
    </source>
</reference>
<dbReference type="PROSITE" id="PS50004">
    <property type="entry name" value="C2"/>
    <property type="match status" value="1"/>
</dbReference>
<dbReference type="SMART" id="SM00327">
    <property type="entry name" value="VWA"/>
    <property type="match status" value="1"/>
</dbReference>
<dbReference type="Pfam" id="PF07002">
    <property type="entry name" value="Copine"/>
    <property type="match status" value="1"/>
</dbReference>
<dbReference type="PANTHER" id="PTHR10857:SF106">
    <property type="entry name" value="C2 DOMAIN-CONTAINING PROTEIN"/>
    <property type="match status" value="1"/>
</dbReference>
<dbReference type="InParanoid" id="D7G7Q5"/>
<dbReference type="AlphaFoldDB" id="D7G7Q5"/>
<dbReference type="Gene3D" id="2.60.40.150">
    <property type="entry name" value="C2 domain"/>
    <property type="match status" value="1"/>
</dbReference>
<dbReference type="eggNOG" id="KOG1327">
    <property type="taxonomic scope" value="Eukaryota"/>
</dbReference>
<feature type="region of interest" description="Disordered" evidence="2">
    <location>
        <begin position="562"/>
        <end position="593"/>
    </location>
</feature>
<name>D7G7Q5_ECTSI</name>
<dbReference type="GO" id="GO:0071277">
    <property type="term" value="P:cellular response to calcium ion"/>
    <property type="evidence" value="ECO:0007669"/>
    <property type="project" value="TreeGrafter"/>
</dbReference>
<dbReference type="CDD" id="cd04048">
    <property type="entry name" value="C2A_Copine"/>
    <property type="match status" value="1"/>
</dbReference>
<evidence type="ECO:0000259" key="3">
    <source>
        <dbReference type="PROSITE" id="PS50004"/>
    </source>
</evidence>
<dbReference type="PANTHER" id="PTHR10857">
    <property type="entry name" value="COPINE"/>
    <property type="match status" value="1"/>
</dbReference>